<keyword evidence="1" id="KW-0808">Transferase</keyword>
<sequence>MFLITIWGICQRICDSVINGGQTGCIWIANPSHLYRCWSACHCSQLIVSCMSSKFHQNINFILPNHTSNLLFINPIYIPPHPPLFQDSLPKLVCFCIRLYNS</sequence>
<organism evidence="1">
    <name type="scientific">Rhizophora mucronata</name>
    <name type="common">Asiatic mangrove</name>
    <dbReference type="NCBI Taxonomy" id="61149"/>
    <lineage>
        <taxon>Eukaryota</taxon>
        <taxon>Viridiplantae</taxon>
        <taxon>Streptophyta</taxon>
        <taxon>Embryophyta</taxon>
        <taxon>Tracheophyta</taxon>
        <taxon>Spermatophyta</taxon>
        <taxon>Magnoliopsida</taxon>
        <taxon>eudicotyledons</taxon>
        <taxon>Gunneridae</taxon>
        <taxon>Pentapetalae</taxon>
        <taxon>rosids</taxon>
        <taxon>fabids</taxon>
        <taxon>Malpighiales</taxon>
        <taxon>Rhizophoraceae</taxon>
        <taxon>Rhizophora</taxon>
    </lineage>
</organism>
<keyword evidence="1" id="KW-0328">Glycosyltransferase</keyword>
<dbReference type="AlphaFoldDB" id="A0A2P2KK85"/>
<name>A0A2P2KK85_RHIMU</name>
<evidence type="ECO:0000313" key="1">
    <source>
        <dbReference type="EMBL" id="MBX06127.1"/>
    </source>
</evidence>
<accession>A0A2P2KK85</accession>
<dbReference type="GO" id="GO:0016757">
    <property type="term" value="F:glycosyltransferase activity"/>
    <property type="evidence" value="ECO:0007669"/>
    <property type="project" value="UniProtKB-KW"/>
</dbReference>
<proteinExistence type="predicted"/>
<protein>
    <submittedName>
        <fullName evidence="1">Putative UDP-N-acetylglucosaminepeptide N-acetylglucosaminyltransferase SPINDLY isoform X1</fullName>
    </submittedName>
</protein>
<dbReference type="EMBL" id="GGEC01025643">
    <property type="protein sequence ID" value="MBX06127.1"/>
    <property type="molecule type" value="Transcribed_RNA"/>
</dbReference>
<reference evidence="1" key="1">
    <citation type="submission" date="2018-02" db="EMBL/GenBank/DDBJ databases">
        <title>Rhizophora mucronata_Transcriptome.</title>
        <authorList>
            <person name="Meera S.P."/>
            <person name="Sreeshan A."/>
            <person name="Augustine A."/>
        </authorList>
    </citation>
    <scope>NUCLEOTIDE SEQUENCE</scope>
    <source>
        <tissue evidence="1">Leaf</tissue>
    </source>
</reference>